<keyword evidence="3" id="KW-1185">Reference proteome</keyword>
<dbReference type="RefSeq" id="WP_057756007.1">
    <property type="nucleotide sequence ID" value="NZ_LJYG01000108.1"/>
</dbReference>
<comment type="caution">
    <text evidence="2">The sequence shown here is derived from an EMBL/GenBank/DDBJ whole genome shotgun (WGS) entry which is preliminary data.</text>
</comment>
<dbReference type="Proteomes" id="UP000051936">
    <property type="component" value="Unassembled WGS sequence"/>
</dbReference>
<evidence type="ECO:0000313" key="3">
    <source>
        <dbReference type="Proteomes" id="UP000051936"/>
    </source>
</evidence>
<dbReference type="EMBL" id="LJYG01000108">
    <property type="protein sequence ID" value="KRQ03502.1"/>
    <property type="molecule type" value="Genomic_DNA"/>
</dbReference>
<gene>
    <name evidence="2" type="ORF">AOQ71_32900</name>
</gene>
<dbReference type="STRING" id="989370.AOQ71_32900"/>
<organism evidence="2 3">
    <name type="scientific">Bradyrhizobium manausense</name>
    <dbReference type="NCBI Taxonomy" id="989370"/>
    <lineage>
        <taxon>Bacteria</taxon>
        <taxon>Pseudomonadati</taxon>
        <taxon>Pseudomonadota</taxon>
        <taxon>Alphaproteobacteria</taxon>
        <taxon>Hyphomicrobiales</taxon>
        <taxon>Nitrobacteraceae</taxon>
        <taxon>Bradyrhizobium</taxon>
    </lineage>
</organism>
<name>A0A0R3D5B8_9BRAD</name>
<sequence>MTNRKPPQHLRQTTAKWFRSVLSDFDLDEHHIRLLTLAAEAWDRGQQAREVIEVEGMTFIDRFGSPKPRPEVAIERDSRIGFARLLRELALDGVDGPEAPRAPRTADYGNRR</sequence>
<protein>
    <recommendedName>
        <fullName evidence="4">Terminase</fullName>
    </recommendedName>
</protein>
<proteinExistence type="predicted"/>
<reference evidence="2 3" key="1">
    <citation type="submission" date="2015-09" db="EMBL/GenBank/DDBJ databases">
        <title>Draft Genome Sequence of Bradyrhizobium manausense Strain BR 3351T, a Novel Symbiotic Nitrogen-Fixing Alphaproteobacterium Isolated from Brazilian Amazon Rain Forest.</title>
        <authorList>
            <person name="De Araujo J.L."/>
            <person name="Zilli J.E."/>
        </authorList>
    </citation>
    <scope>NUCLEOTIDE SEQUENCE [LARGE SCALE GENOMIC DNA]</scope>
    <source>
        <strain evidence="2 3">BR3351</strain>
    </source>
</reference>
<evidence type="ECO:0000313" key="2">
    <source>
        <dbReference type="EMBL" id="KRQ03502.1"/>
    </source>
</evidence>
<dbReference type="OrthoDB" id="7595322at2"/>
<evidence type="ECO:0008006" key="4">
    <source>
        <dbReference type="Google" id="ProtNLM"/>
    </source>
</evidence>
<accession>A0A0R3D5B8</accession>
<feature type="region of interest" description="Disordered" evidence="1">
    <location>
        <begin position="93"/>
        <end position="112"/>
    </location>
</feature>
<dbReference type="AlphaFoldDB" id="A0A0R3D5B8"/>
<evidence type="ECO:0000256" key="1">
    <source>
        <dbReference type="SAM" id="MobiDB-lite"/>
    </source>
</evidence>